<dbReference type="Gene3D" id="3.40.50.300">
    <property type="entry name" value="P-loop containing nucleotide triphosphate hydrolases"/>
    <property type="match status" value="1"/>
</dbReference>
<dbReference type="Proteomes" id="UP000187209">
    <property type="component" value="Unassembled WGS sequence"/>
</dbReference>
<keyword evidence="4" id="KW-1185">Reference proteome</keyword>
<dbReference type="PANTHER" id="PTHR46434">
    <property type="entry name" value="GENETIC INTERACTOR OF PROHIBITINS 3, MITOCHONDRIAL"/>
    <property type="match status" value="1"/>
</dbReference>
<accession>A0A1R2BAD5</accession>
<dbReference type="InterPro" id="IPR050896">
    <property type="entry name" value="Mito_lipid_metab_GTPase"/>
</dbReference>
<dbReference type="Pfam" id="PF21516">
    <property type="entry name" value="YqeH-like_C"/>
    <property type="match status" value="1"/>
</dbReference>
<proteinExistence type="predicted"/>
<dbReference type="AlphaFoldDB" id="A0A1R2BAD5"/>
<evidence type="ECO:0000259" key="2">
    <source>
        <dbReference type="Pfam" id="PF21516"/>
    </source>
</evidence>
<dbReference type="SUPFAM" id="SSF52540">
    <property type="entry name" value="P-loop containing nucleoside triphosphate hydrolases"/>
    <property type="match status" value="1"/>
</dbReference>
<feature type="domain" description="G" evidence="1">
    <location>
        <begin position="244"/>
        <end position="328"/>
    </location>
</feature>
<comment type="caution">
    <text evidence="3">The sequence shown here is derived from an EMBL/GenBank/DDBJ whole genome shotgun (WGS) entry which is preliminary data.</text>
</comment>
<dbReference type="GO" id="GO:0005739">
    <property type="term" value="C:mitochondrion"/>
    <property type="evidence" value="ECO:0007669"/>
    <property type="project" value="TreeGrafter"/>
</dbReference>
<organism evidence="3 4">
    <name type="scientific">Stentor coeruleus</name>
    <dbReference type="NCBI Taxonomy" id="5963"/>
    <lineage>
        <taxon>Eukaryota</taxon>
        <taxon>Sar</taxon>
        <taxon>Alveolata</taxon>
        <taxon>Ciliophora</taxon>
        <taxon>Postciliodesmatophora</taxon>
        <taxon>Heterotrichea</taxon>
        <taxon>Heterotrichida</taxon>
        <taxon>Stentoridae</taxon>
        <taxon>Stentor</taxon>
    </lineage>
</organism>
<dbReference type="EMBL" id="MPUH01000807">
    <property type="protein sequence ID" value="OMJ73645.1"/>
    <property type="molecule type" value="Genomic_DNA"/>
</dbReference>
<dbReference type="InterPro" id="IPR048422">
    <property type="entry name" value="NOA1/YqeH-like_C"/>
</dbReference>
<dbReference type="OrthoDB" id="1696305at2759"/>
<evidence type="ECO:0000313" key="3">
    <source>
        <dbReference type="EMBL" id="OMJ73645.1"/>
    </source>
</evidence>
<gene>
    <name evidence="3" type="ORF">SteCoe_27632</name>
</gene>
<dbReference type="InterPro" id="IPR006073">
    <property type="entry name" value="GTP-bd"/>
</dbReference>
<protein>
    <submittedName>
        <fullName evidence="3">Uncharacterized protein</fullName>
    </submittedName>
</protein>
<feature type="domain" description="NOA1/YqeH-like C-terminal" evidence="2">
    <location>
        <begin position="366"/>
        <end position="459"/>
    </location>
</feature>
<sequence>MLCTFRRAFTKFCQGCGVMFQHTNANQEGFIPENKYKNTLTQNLKAKNILEEIKYNEDFNLKDFKAKKKKQRQDNVEFEEINEIDDIEERIKVAVPLRHYQQRPKIKPIICMRCFKISKNGTLPEVTCEINSKTPLNSLKSIFDPIKHYSIIIKVVDIIDFNGSFIKEVYDLAFEKKCHLILVLNKFDTLPVGARETRIFQWAVETTRGLISEQNICALSSKTGFGFDKVIKLISQLKTKIDRKIYVVGATNSGKSSFINKLSEQCWNLPKEKYKKQFFELTTSSVPGTTLSPIEVPLKSLGVKIIDTPGIPTFSQATFKILAEDAKSIIPNKKIKPIVLTATDEFSFWIGAMVRIELIEGEFKYLTFFVSQNTSVHKTKRELSMDVYDRQAGKLLWPKYNGEFEWIKHEAEINCVASNRAARDIVIHGLGWISVTGLGRAKFDIYMAKGIGFTLRDSLMPYEASPDKMAYNKGRTFNIDPNYQ</sequence>
<name>A0A1R2BAD5_9CILI</name>
<dbReference type="PANTHER" id="PTHR46434:SF1">
    <property type="entry name" value="GENETIC INTERACTOR OF PROHIBITINS 3, MITOCHONDRIAL"/>
    <property type="match status" value="1"/>
</dbReference>
<evidence type="ECO:0000313" key="4">
    <source>
        <dbReference type="Proteomes" id="UP000187209"/>
    </source>
</evidence>
<dbReference type="Pfam" id="PF01926">
    <property type="entry name" value="MMR_HSR1"/>
    <property type="match status" value="1"/>
</dbReference>
<reference evidence="3 4" key="1">
    <citation type="submission" date="2016-11" db="EMBL/GenBank/DDBJ databases">
        <title>The macronuclear genome of Stentor coeruleus: a giant cell with tiny introns.</title>
        <authorList>
            <person name="Slabodnick M."/>
            <person name="Ruby J.G."/>
            <person name="Reiff S.B."/>
            <person name="Swart E.C."/>
            <person name="Gosai S."/>
            <person name="Prabakaran S."/>
            <person name="Witkowska E."/>
            <person name="Larue G.E."/>
            <person name="Fisher S."/>
            <person name="Freeman R.M."/>
            <person name="Gunawardena J."/>
            <person name="Chu W."/>
            <person name="Stover N.A."/>
            <person name="Gregory B.D."/>
            <person name="Nowacki M."/>
            <person name="Derisi J."/>
            <person name="Roy S.W."/>
            <person name="Marshall W.F."/>
            <person name="Sood P."/>
        </authorList>
    </citation>
    <scope>NUCLEOTIDE SEQUENCE [LARGE SCALE GENOMIC DNA]</scope>
    <source>
        <strain evidence="3">WM001</strain>
    </source>
</reference>
<dbReference type="InterPro" id="IPR027417">
    <property type="entry name" value="P-loop_NTPase"/>
</dbReference>
<dbReference type="GO" id="GO:0005525">
    <property type="term" value="F:GTP binding"/>
    <property type="evidence" value="ECO:0007669"/>
    <property type="project" value="InterPro"/>
</dbReference>
<evidence type="ECO:0000259" key="1">
    <source>
        <dbReference type="Pfam" id="PF01926"/>
    </source>
</evidence>